<dbReference type="OrthoDB" id="4187859at2759"/>
<proteinExistence type="predicted"/>
<reference evidence="3" key="1">
    <citation type="journal article" date="2015" name="PLoS Genet.">
        <title>The dynamic genome and transcriptome of the human fungal pathogen Blastomyces and close relative Emmonsia.</title>
        <authorList>
            <person name="Munoz J.F."/>
            <person name="Gauthier G.M."/>
            <person name="Desjardins C.A."/>
            <person name="Gallo J.E."/>
            <person name="Holder J."/>
            <person name="Sullivan T.D."/>
            <person name="Marty A.J."/>
            <person name="Carmen J.C."/>
            <person name="Chen Z."/>
            <person name="Ding L."/>
            <person name="Gujja S."/>
            <person name="Magrini V."/>
            <person name="Misas E."/>
            <person name="Mitreva M."/>
            <person name="Priest M."/>
            <person name="Saif S."/>
            <person name="Whiston E.A."/>
            <person name="Young S."/>
            <person name="Zeng Q."/>
            <person name="Goldman W.E."/>
            <person name="Mardis E.R."/>
            <person name="Taylor J.W."/>
            <person name="McEwen J.G."/>
            <person name="Clay O.K."/>
            <person name="Klein B.S."/>
            <person name="Cuomo C.A."/>
        </authorList>
    </citation>
    <scope>NUCLEOTIDE SEQUENCE [LARGE SCALE GENOMIC DNA]</scope>
    <source>
        <strain evidence="3">UAMH 139</strain>
    </source>
</reference>
<accession>A0A0H1BKH6</accession>
<evidence type="ECO:0000256" key="1">
    <source>
        <dbReference type="SAM" id="Phobius"/>
    </source>
</evidence>
<evidence type="ECO:0000313" key="3">
    <source>
        <dbReference type="Proteomes" id="UP000053573"/>
    </source>
</evidence>
<dbReference type="STRING" id="2060906.A0A0H1BKH6"/>
<feature type="transmembrane region" description="Helical" evidence="1">
    <location>
        <begin position="73"/>
        <end position="90"/>
    </location>
</feature>
<feature type="non-terminal residue" evidence="2">
    <location>
        <position position="1"/>
    </location>
</feature>
<name>A0A0H1BKH6_9EURO</name>
<keyword evidence="1" id="KW-1133">Transmembrane helix</keyword>
<evidence type="ECO:0000313" key="2">
    <source>
        <dbReference type="EMBL" id="KLJ09686.1"/>
    </source>
</evidence>
<keyword evidence="1" id="KW-0812">Transmembrane</keyword>
<feature type="non-terminal residue" evidence="2">
    <location>
        <position position="92"/>
    </location>
</feature>
<comment type="caution">
    <text evidence="2">The sequence shown here is derived from an EMBL/GenBank/DDBJ whole genome shotgun (WGS) entry which is preliminary data.</text>
</comment>
<feature type="transmembrane region" description="Helical" evidence="1">
    <location>
        <begin position="43"/>
        <end position="61"/>
    </location>
</feature>
<feature type="transmembrane region" description="Helical" evidence="1">
    <location>
        <begin position="14"/>
        <end position="36"/>
    </location>
</feature>
<keyword evidence="1" id="KW-0472">Membrane</keyword>
<sequence length="92" mass="10580">TNLTAFSYKMYANISYMLLLMMLIILSVMHLILFTVHCSQSHCLSEISIFILFICVNAVVIDINLSDLRCENMSAFYYLLRICTAFLLALEI</sequence>
<keyword evidence="3" id="KW-1185">Reference proteome</keyword>
<gene>
    <name evidence="2" type="ORF">EMPG_14890</name>
</gene>
<organism evidence="2 3">
    <name type="scientific">Blastomyces silverae</name>
    <dbReference type="NCBI Taxonomy" id="2060906"/>
    <lineage>
        <taxon>Eukaryota</taxon>
        <taxon>Fungi</taxon>
        <taxon>Dikarya</taxon>
        <taxon>Ascomycota</taxon>
        <taxon>Pezizomycotina</taxon>
        <taxon>Eurotiomycetes</taxon>
        <taxon>Eurotiomycetidae</taxon>
        <taxon>Onygenales</taxon>
        <taxon>Ajellomycetaceae</taxon>
        <taxon>Blastomyces</taxon>
    </lineage>
</organism>
<protein>
    <submittedName>
        <fullName evidence="2">Uncharacterized protein</fullName>
    </submittedName>
</protein>
<dbReference type="EMBL" id="LDEV01002287">
    <property type="protein sequence ID" value="KLJ09686.1"/>
    <property type="molecule type" value="Genomic_DNA"/>
</dbReference>
<dbReference type="Proteomes" id="UP000053573">
    <property type="component" value="Unassembled WGS sequence"/>
</dbReference>
<dbReference type="AlphaFoldDB" id="A0A0H1BKH6"/>